<gene>
    <name evidence="1" type="ORF">CPJCM30710_23760</name>
</gene>
<comment type="caution">
    <text evidence="1">The sequence shown here is derived from an EMBL/GenBank/DDBJ whole genome shotgun (WGS) entry which is preliminary data.</text>
</comment>
<organism evidence="1 2">
    <name type="scientific">Clostridium polyendosporum</name>
    <dbReference type="NCBI Taxonomy" id="69208"/>
    <lineage>
        <taxon>Bacteria</taxon>
        <taxon>Bacillati</taxon>
        <taxon>Bacillota</taxon>
        <taxon>Clostridia</taxon>
        <taxon>Eubacteriales</taxon>
        <taxon>Clostridiaceae</taxon>
        <taxon>Clostridium</taxon>
    </lineage>
</organism>
<proteinExistence type="predicted"/>
<evidence type="ECO:0000313" key="2">
    <source>
        <dbReference type="Proteomes" id="UP000679179"/>
    </source>
</evidence>
<dbReference type="Proteomes" id="UP000679179">
    <property type="component" value="Unassembled WGS sequence"/>
</dbReference>
<dbReference type="AlphaFoldDB" id="A0A919S1X5"/>
<sequence>MGKIVIRLSDGTVFKGDLIEINSFEIVVNNIKALSGVSKFKIHKDVHIMKGFIAYYYID</sequence>
<evidence type="ECO:0000313" key="1">
    <source>
        <dbReference type="EMBL" id="GIM29710.1"/>
    </source>
</evidence>
<dbReference type="EMBL" id="BOPZ01000021">
    <property type="protein sequence ID" value="GIM29710.1"/>
    <property type="molecule type" value="Genomic_DNA"/>
</dbReference>
<reference evidence="1" key="1">
    <citation type="submission" date="2021-03" db="EMBL/GenBank/DDBJ databases">
        <title>Taxonomic study of Clostridium polyendosporum from meadow-gley soil under rice.</title>
        <authorList>
            <person name="Kobayashi H."/>
            <person name="Tanizawa Y."/>
            <person name="Yagura M."/>
        </authorList>
    </citation>
    <scope>NUCLEOTIDE SEQUENCE</scope>
    <source>
        <strain evidence="1">JCM 30710</strain>
    </source>
</reference>
<keyword evidence="2" id="KW-1185">Reference proteome</keyword>
<name>A0A919S1X5_9CLOT</name>
<protein>
    <submittedName>
        <fullName evidence="1">Uncharacterized protein</fullName>
    </submittedName>
</protein>
<accession>A0A919S1X5</accession>
<dbReference type="RefSeq" id="WP_212904400.1">
    <property type="nucleotide sequence ID" value="NZ_BOPZ01000021.1"/>
</dbReference>